<protein>
    <recommendedName>
        <fullName evidence="11">Dynein light intermediate chain</fullName>
    </recommendedName>
</protein>
<dbReference type="PANTHER" id="PTHR12688">
    <property type="entry name" value="DYNEIN LIGHT INTERMEDIATE CHAIN"/>
    <property type="match status" value="1"/>
</dbReference>
<comment type="subunit">
    <text evidence="11">Homodimer. The cytoplasmic dynein 1 complex consists of two catalytic heavy chains (HCs) and a number of non-catalytic subunits presented by intermediate chains (ICs).</text>
</comment>
<accession>A0A7S2TFR1</accession>
<evidence type="ECO:0000256" key="3">
    <source>
        <dbReference type="ARBA" id="ARBA00022448"/>
    </source>
</evidence>
<evidence type="ECO:0000256" key="5">
    <source>
        <dbReference type="ARBA" id="ARBA00022701"/>
    </source>
</evidence>
<keyword evidence="9 11" id="KW-0505">Motor protein</keyword>
<dbReference type="GO" id="GO:0005524">
    <property type="term" value="F:ATP binding"/>
    <property type="evidence" value="ECO:0007669"/>
    <property type="project" value="UniProtKB-KW"/>
</dbReference>
<feature type="compositionally biased region" description="Polar residues" evidence="12">
    <location>
        <begin position="426"/>
        <end position="436"/>
    </location>
</feature>
<dbReference type="GO" id="GO:0005874">
    <property type="term" value="C:microtubule"/>
    <property type="evidence" value="ECO:0007669"/>
    <property type="project" value="UniProtKB-KW"/>
</dbReference>
<evidence type="ECO:0000256" key="12">
    <source>
        <dbReference type="SAM" id="MobiDB-lite"/>
    </source>
</evidence>
<evidence type="ECO:0000256" key="9">
    <source>
        <dbReference type="ARBA" id="ARBA00023175"/>
    </source>
</evidence>
<name>A0A7S2TFR1_9EUKA</name>
<evidence type="ECO:0000256" key="10">
    <source>
        <dbReference type="ARBA" id="ARBA00023212"/>
    </source>
</evidence>
<comment type="subcellular location">
    <subcellularLocation>
        <location evidence="1 11">Cytoplasm</location>
        <location evidence="1 11">Cytoskeleton</location>
    </subcellularLocation>
</comment>
<evidence type="ECO:0000256" key="4">
    <source>
        <dbReference type="ARBA" id="ARBA00022490"/>
    </source>
</evidence>
<dbReference type="GO" id="GO:0005813">
    <property type="term" value="C:centrosome"/>
    <property type="evidence" value="ECO:0007669"/>
    <property type="project" value="TreeGrafter"/>
</dbReference>
<dbReference type="AlphaFoldDB" id="A0A7S2TFR1"/>
<keyword evidence="3 11" id="KW-0813">Transport</keyword>
<dbReference type="GO" id="GO:0000226">
    <property type="term" value="P:microtubule cytoskeleton organization"/>
    <property type="evidence" value="ECO:0007669"/>
    <property type="project" value="TreeGrafter"/>
</dbReference>
<organism evidence="13">
    <name type="scientific">Lotharella oceanica</name>
    <dbReference type="NCBI Taxonomy" id="641309"/>
    <lineage>
        <taxon>Eukaryota</taxon>
        <taxon>Sar</taxon>
        <taxon>Rhizaria</taxon>
        <taxon>Cercozoa</taxon>
        <taxon>Chlorarachniophyceae</taxon>
        <taxon>Lotharella</taxon>
    </lineage>
</organism>
<keyword evidence="8 11" id="KW-0243">Dynein</keyword>
<dbReference type="GO" id="GO:0045504">
    <property type="term" value="F:dynein heavy chain binding"/>
    <property type="evidence" value="ECO:0007669"/>
    <property type="project" value="TreeGrafter"/>
</dbReference>
<feature type="compositionally biased region" description="Basic and acidic residues" evidence="12">
    <location>
        <begin position="322"/>
        <end position="333"/>
    </location>
</feature>
<keyword evidence="6 11" id="KW-0547">Nucleotide-binding</keyword>
<feature type="region of interest" description="Disordered" evidence="12">
    <location>
        <begin position="308"/>
        <end position="334"/>
    </location>
</feature>
<proteinExistence type="inferred from homology"/>
<evidence type="ECO:0000313" key="13">
    <source>
        <dbReference type="EMBL" id="CAD9744032.1"/>
    </source>
</evidence>
<dbReference type="SUPFAM" id="SSF52540">
    <property type="entry name" value="P-loop containing nucleoside triphosphate hydrolases"/>
    <property type="match status" value="1"/>
</dbReference>
<dbReference type="Gene3D" id="3.40.50.300">
    <property type="entry name" value="P-loop containing nucleotide triphosphate hydrolases"/>
    <property type="match status" value="1"/>
</dbReference>
<dbReference type="EMBL" id="HBHP01000201">
    <property type="protein sequence ID" value="CAD9744032.1"/>
    <property type="molecule type" value="Transcribed_RNA"/>
</dbReference>
<sequence length="436" mass="48867">MAEAKEKRQNTWEALLRRAIQRRVYTDSTLIVLGDTNCGKSSLLKSFPGIVRNQEHPYVADYSYIKVKNRHEVDSDETLAHMAVWQLDKPSRKELIPTFLKSSGLERAVFMIVLDLSQPWSIDESLKTWLQAAEDISKQLMKEMEDEESKALKMKVSRYIQTFTDVSMRDNSEAKDLNVLPGETKIDPYLPEINTGTPLIVVGAKGDYFSNYLQKSSTAGDRFEFASRRLRQAALKYGASLIFTSVAGEGTNMQLLQDYIFHRMYGFEMKQPANAACTVDSFGLYIPSGFDSIELIDTVRSDKSPFSDDMEFSKVYPNPNQESKRRTEEEKVKAMKNSQFYKLLQQKLSGGSRTLGKSSGVPKSRSSEKKRSPRQGGSRGKHTPTKSNHAVRQFFQSLLTGTGKKAVAKPGGESVAKPEDAGNKPPANSTLAVPKK</sequence>
<keyword evidence="5 11" id="KW-0493">Microtubule</keyword>
<dbReference type="PANTHER" id="PTHR12688:SF0">
    <property type="entry name" value="DYNEIN LIGHT INTERMEDIATE CHAIN"/>
    <property type="match status" value="1"/>
</dbReference>
<evidence type="ECO:0000256" key="7">
    <source>
        <dbReference type="ARBA" id="ARBA00022840"/>
    </source>
</evidence>
<evidence type="ECO:0000256" key="1">
    <source>
        <dbReference type="ARBA" id="ARBA00004245"/>
    </source>
</evidence>
<keyword evidence="4 11" id="KW-0963">Cytoplasm</keyword>
<evidence type="ECO:0000256" key="11">
    <source>
        <dbReference type="RuleBase" id="RU366047"/>
    </source>
</evidence>
<comment type="similarity">
    <text evidence="2 11">Belongs to the dynein light intermediate chain family.</text>
</comment>
<dbReference type="InterPro" id="IPR027417">
    <property type="entry name" value="P-loop_NTPase"/>
</dbReference>
<dbReference type="GO" id="GO:0005868">
    <property type="term" value="C:cytoplasmic dynein complex"/>
    <property type="evidence" value="ECO:0007669"/>
    <property type="project" value="UniProtKB-UniRule"/>
</dbReference>
<comment type="function">
    <text evidence="11">Acts as one of several non-catalytic accessory components of the cytoplasmic dynein 1 complex that are thought to be involved in linking dynein to cargos and to adapter proteins that regulate dynein function. Cytoplasmic dynein 1 acts as a motor for the intracellular retrograde motility of vesicles and organelles along microtubules. May play a role in binding dynein to membranous organelles or chromosomes.</text>
</comment>
<keyword evidence="10 11" id="KW-0206">Cytoskeleton</keyword>
<dbReference type="InterPro" id="IPR008467">
    <property type="entry name" value="Dynein1_light_intermed_chain"/>
</dbReference>
<feature type="compositionally biased region" description="Polar residues" evidence="12">
    <location>
        <begin position="385"/>
        <end position="400"/>
    </location>
</feature>
<gene>
    <name evidence="13" type="ORF">LSP00402_LOCUS147</name>
</gene>
<evidence type="ECO:0000256" key="2">
    <source>
        <dbReference type="ARBA" id="ARBA00006831"/>
    </source>
</evidence>
<evidence type="ECO:0000256" key="6">
    <source>
        <dbReference type="ARBA" id="ARBA00022741"/>
    </source>
</evidence>
<dbReference type="GO" id="GO:0007018">
    <property type="term" value="P:microtubule-based movement"/>
    <property type="evidence" value="ECO:0007669"/>
    <property type="project" value="InterPro"/>
</dbReference>
<keyword evidence="7 11" id="KW-0067">ATP-binding</keyword>
<dbReference type="InterPro" id="IPR022780">
    <property type="entry name" value="Dynein_light_int_chain"/>
</dbReference>
<feature type="region of interest" description="Disordered" evidence="12">
    <location>
        <begin position="350"/>
        <end position="436"/>
    </location>
</feature>
<reference evidence="13" key="1">
    <citation type="submission" date="2021-01" db="EMBL/GenBank/DDBJ databases">
        <authorList>
            <person name="Corre E."/>
            <person name="Pelletier E."/>
            <person name="Niang G."/>
            <person name="Scheremetjew M."/>
            <person name="Finn R."/>
            <person name="Kale V."/>
            <person name="Holt S."/>
            <person name="Cochrane G."/>
            <person name="Meng A."/>
            <person name="Brown T."/>
            <person name="Cohen L."/>
        </authorList>
    </citation>
    <scope>NUCLEOTIDE SEQUENCE</scope>
    <source>
        <strain evidence="13">CCMP622</strain>
    </source>
</reference>
<dbReference type="Pfam" id="PF05783">
    <property type="entry name" value="DLIC"/>
    <property type="match status" value="1"/>
</dbReference>
<evidence type="ECO:0000256" key="8">
    <source>
        <dbReference type="ARBA" id="ARBA00023017"/>
    </source>
</evidence>